<dbReference type="OrthoDB" id="784829at2"/>
<gene>
    <name evidence="2" type="ORF">DZC30_12870</name>
</gene>
<proteinExistence type="predicted"/>
<evidence type="ECO:0000313" key="2">
    <source>
        <dbReference type="EMBL" id="RGE44757.1"/>
    </source>
</evidence>
<comment type="caution">
    <text evidence="2">The sequence shown here is derived from an EMBL/GenBank/DDBJ whole genome shotgun (WGS) entry which is preliminary data.</text>
</comment>
<dbReference type="Proteomes" id="UP000261948">
    <property type="component" value="Unassembled WGS sequence"/>
</dbReference>
<dbReference type="AlphaFoldDB" id="A0A373FLC2"/>
<name>A0A373FLC2_COMTE</name>
<dbReference type="InterPro" id="IPR009270">
    <property type="entry name" value="DUF927"/>
</dbReference>
<protein>
    <submittedName>
        <fullName evidence="2">DUF927 domain-containing protein</fullName>
    </submittedName>
</protein>
<organism evidence="2 3">
    <name type="scientific">Comamonas testosteroni</name>
    <name type="common">Pseudomonas testosteroni</name>
    <dbReference type="NCBI Taxonomy" id="285"/>
    <lineage>
        <taxon>Bacteria</taxon>
        <taxon>Pseudomonadati</taxon>
        <taxon>Pseudomonadota</taxon>
        <taxon>Betaproteobacteria</taxon>
        <taxon>Burkholderiales</taxon>
        <taxon>Comamonadaceae</taxon>
        <taxon>Comamonas</taxon>
    </lineage>
</organism>
<evidence type="ECO:0000259" key="1">
    <source>
        <dbReference type="Pfam" id="PF06048"/>
    </source>
</evidence>
<accession>A0A373FLC2</accession>
<sequence length="565" mass="64072">MNQITPHTKDHEHEISSNVLSNIFQPIGIHTNQLDEQFLIIERKKSIEEKPIIIPTTLLAHGRDNVLSEHLVKNGVTEILYFKIAEVKKSLIHFFNICKISKTIIIEKEGFHQFKTSHGDFRLFVKNGKIHFADKIPNEYQIKLIGDATKKFKSKDTLESFNKKFTPILKTSPRLLIALIFSLAAYFYKSFGISPLSLILVGPTSIGKSVIQNFVGNIVKGDAQVTPVNATKTGIHDYCSEQGTYCVYLEDAQGKDAVEPIINLIMDVGNQAKRMRSKRGSFNSIPAKNMECTLLISAEKDLIETAFEYKFNLYNGVLSRIFSIHPGKYGMFDDLCGFSKSSDLVDFIKDNGNKFSSILGDAVISSVAKNLENKKERFNSIKKTIKSKIIKASKISDDLSGQDDRILNGLVFCAFVGRMAISYKHLNLRKEDIDNAIGNLFKEHLTRKTKNSIDPQEKEKLIIKIIRNSIKNNMSKILPFKKYHLLQKNNVIGLHLKDDFNDLYLIKPEKFKELIGGHWNNQAFKQLSEKGLIISSKDRGHQYQKRLPNDERASFIAISASILDD</sequence>
<dbReference type="Pfam" id="PF06048">
    <property type="entry name" value="DUF927"/>
    <property type="match status" value="1"/>
</dbReference>
<reference evidence="2 3" key="1">
    <citation type="submission" date="2018-08" db="EMBL/GenBank/DDBJ databases">
        <title>Comamonas testosteroni strain SWCO2.</title>
        <authorList>
            <person name="Jiang N."/>
            <person name="Zhang X.Z."/>
        </authorList>
    </citation>
    <scope>NUCLEOTIDE SEQUENCE [LARGE SCALE GENOMIC DNA]</scope>
    <source>
        <strain evidence="2 3">SWCO2</strain>
    </source>
</reference>
<evidence type="ECO:0000313" key="3">
    <source>
        <dbReference type="Proteomes" id="UP000261948"/>
    </source>
</evidence>
<keyword evidence="3" id="KW-1185">Reference proteome</keyword>
<dbReference type="EMBL" id="QURR01000014">
    <property type="protein sequence ID" value="RGE44757.1"/>
    <property type="molecule type" value="Genomic_DNA"/>
</dbReference>
<feature type="domain" description="DUF927" evidence="1">
    <location>
        <begin position="37"/>
        <end position="279"/>
    </location>
</feature>